<evidence type="ECO:0000259" key="1">
    <source>
        <dbReference type="Pfam" id="PF03372"/>
    </source>
</evidence>
<protein>
    <recommendedName>
        <fullName evidence="1">Endonuclease/exonuclease/phosphatase domain-containing protein</fullName>
    </recommendedName>
</protein>
<evidence type="ECO:0000313" key="2">
    <source>
        <dbReference type="EMBL" id="GAA4285984.1"/>
    </source>
</evidence>
<name>A0ABP8EPQ9_9MICO</name>
<dbReference type="EMBL" id="BAABBA010000001">
    <property type="protein sequence ID" value="GAA4285984.1"/>
    <property type="molecule type" value="Genomic_DNA"/>
</dbReference>
<keyword evidence="3" id="KW-1185">Reference proteome</keyword>
<gene>
    <name evidence="2" type="ORF">GCM10022262_03430</name>
</gene>
<dbReference type="SUPFAM" id="SSF56219">
    <property type="entry name" value="DNase I-like"/>
    <property type="match status" value="1"/>
</dbReference>
<dbReference type="Pfam" id="PF03372">
    <property type="entry name" value="Exo_endo_phos"/>
    <property type="match status" value="1"/>
</dbReference>
<dbReference type="InterPro" id="IPR036691">
    <property type="entry name" value="Endo/exonu/phosph_ase_sf"/>
</dbReference>
<feature type="domain" description="Endonuclease/exonuclease/phosphatase" evidence="1">
    <location>
        <begin position="6"/>
        <end position="254"/>
    </location>
</feature>
<reference evidence="3" key="1">
    <citation type="journal article" date="2019" name="Int. J. Syst. Evol. Microbiol.">
        <title>The Global Catalogue of Microorganisms (GCM) 10K type strain sequencing project: providing services to taxonomists for standard genome sequencing and annotation.</title>
        <authorList>
            <consortium name="The Broad Institute Genomics Platform"/>
            <consortium name="The Broad Institute Genome Sequencing Center for Infectious Disease"/>
            <person name="Wu L."/>
            <person name="Ma J."/>
        </authorList>
    </citation>
    <scope>NUCLEOTIDE SEQUENCE [LARGE SCALE GENOMIC DNA]</scope>
    <source>
        <strain evidence="3">JCM 17459</strain>
    </source>
</reference>
<proteinExistence type="predicted"/>
<dbReference type="Proteomes" id="UP001499841">
    <property type="component" value="Unassembled WGS sequence"/>
</dbReference>
<evidence type="ECO:0000313" key="3">
    <source>
        <dbReference type="Proteomes" id="UP001499841"/>
    </source>
</evidence>
<dbReference type="InterPro" id="IPR051916">
    <property type="entry name" value="GPI-anchor_lipid_remodeler"/>
</dbReference>
<organism evidence="2 3">
    <name type="scientific">Georgenia daeguensis</name>
    <dbReference type="NCBI Taxonomy" id="908355"/>
    <lineage>
        <taxon>Bacteria</taxon>
        <taxon>Bacillati</taxon>
        <taxon>Actinomycetota</taxon>
        <taxon>Actinomycetes</taxon>
        <taxon>Micrococcales</taxon>
        <taxon>Bogoriellaceae</taxon>
        <taxon>Georgenia</taxon>
    </lineage>
</organism>
<accession>A0ABP8EPQ9</accession>
<dbReference type="Gene3D" id="3.60.10.10">
    <property type="entry name" value="Endonuclease/exonuclease/phosphatase"/>
    <property type="match status" value="1"/>
</dbReference>
<dbReference type="RefSeq" id="WP_345036919.1">
    <property type="nucleotide sequence ID" value="NZ_BAABBA010000001.1"/>
</dbReference>
<dbReference type="PANTHER" id="PTHR14859:SF1">
    <property type="entry name" value="PGAP2-INTERACTING PROTEIN"/>
    <property type="match status" value="1"/>
</dbReference>
<comment type="caution">
    <text evidence="2">The sequence shown here is derived from an EMBL/GenBank/DDBJ whole genome shotgun (WGS) entry which is preliminary data.</text>
</comment>
<sequence length="271" mass="27912">MVRVLTLNLQHAAPARTAADAGGPAGAATVRRAGDEIAGVGADVVLLQEVDRGVRRSGGLDQAAVLADRLGMSYRFAASLAATRGGSLLPTRTSTPGRGYGVALLTRLPVTSWHVRRLRGGGPGRRRGHPPWLPHGWSWDVGRVLLAAVLRTEDGPLSVGVTHLSVVPVVARRQLAVAARALLTLPGPHLLGGDLNLAPGPLSASEVVPGLLAPLATGLTFTNARPRTQIDHLLGAGLVAAGPAEVHHLSVSDHAGLSVDVRRAHRPAVGG</sequence>
<dbReference type="InterPro" id="IPR005135">
    <property type="entry name" value="Endo/exonuclease/phosphatase"/>
</dbReference>
<dbReference type="PANTHER" id="PTHR14859">
    <property type="entry name" value="CALCOFLUOR WHITE HYPERSENSITIVE PROTEIN PRECURSOR"/>
    <property type="match status" value="1"/>
</dbReference>